<evidence type="ECO:0000313" key="2">
    <source>
        <dbReference type="EMBL" id="KAJ8275867.1"/>
    </source>
</evidence>
<sequence length="205" mass="23655">MDASRKTFVVLALSEYRELMHQYEVHLKNIEEDRRHRRLLISALLRAKQRAILKTGTEWEVMLNMDDYTFARHFRVTKPQFEYLQMKLQENGIKKEHSQGLPPVPVTKKVLMFLWYMANQNSFREISDRFDVSQSSAHRIILEVLHIMSTMGQTFISWPNTCEKAASAAAFHRLCGLSGLSGIIGAIDGCHIRVQRPHIRGGDCA</sequence>
<dbReference type="PANTHER" id="PTHR22930:SF85">
    <property type="entry name" value="GH03217P-RELATED"/>
    <property type="match status" value="1"/>
</dbReference>
<organism evidence="2 3">
    <name type="scientific">Conger conger</name>
    <name type="common">Conger eel</name>
    <name type="synonym">Muraena conger</name>
    <dbReference type="NCBI Taxonomy" id="82655"/>
    <lineage>
        <taxon>Eukaryota</taxon>
        <taxon>Metazoa</taxon>
        <taxon>Chordata</taxon>
        <taxon>Craniata</taxon>
        <taxon>Vertebrata</taxon>
        <taxon>Euteleostomi</taxon>
        <taxon>Actinopterygii</taxon>
        <taxon>Neopterygii</taxon>
        <taxon>Teleostei</taxon>
        <taxon>Anguilliformes</taxon>
        <taxon>Congridae</taxon>
        <taxon>Conger</taxon>
    </lineage>
</organism>
<dbReference type="Pfam" id="PF26138">
    <property type="entry name" value="DUF8040"/>
    <property type="match status" value="1"/>
</dbReference>
<accession>A0A9Q1DNN9</accession>
<reference evidence="2" key="1">
    <citation type="journal article" date="2023" name="Science">
        <title>Genome structures resolve the early diversification of teleost fishes.</title>
        <authorList>
            <person name="Parey E."/>
            <person name="Louis A."/>
            <person name="Montfort J."/>
            <person name="Bouchez O."/>
            <person name="Roques C."/>
            <person name="Iampietro C."/>
            <person name="Lluch J."/>
            <person name="Castinel A."/>
            <person name="Donnadieu C."/>
            <person name="Desvignes T."/>
            <person name="Floi Bucao C."/>
            <person name="Jouanno E."/>
            <person name="Wen M."/>
            <person name="Mejri S."/>
            <person name="Dirks R."/>
            <person name="Jansen H."/>
            <person name="Henkel C."/>
            <person name="Chen W.J."/>
            <person name="Zahm M."/>
            <person name="Cabau C."/>
            <person name="Klopp C."/>
            <person name="Thompson A.W."/>
            <person name="Robinson-Rechavi M."/>
            <person name="Braasch I."/>
            <person name="Lecointre G."/>
            <person name="Bobe J."/>
            <person name="Postlethwait J.H."/>
            <person name="Berthelot C."/>
            <person name="Roest Crollius H."/>
            <person name="Guiguen Y."/>
        </authorList>
    </citation>
    <scope>NUCLEOTIDE SEQUENCE</scope>
    <source>
        <strain evidence="2">Concon-B</strain>
    </source>
</reference>
<keyword evidence="3" id="KW-1185">Reference proteome</keyword>
<gene>
    <name evidence="2" type="ORF">COCON_G00076190</name>
</gene>
<dbReference type="InterPro" id="IPR058353">
    <property type="entry name" value="DUF8040"/>
</dbReference>
<dbReference type="EMBL" id="JAFJMO010000005">
    <property type="protein sequence ID" value="KAJ8275867.1"/>
    <property type="molecule type" value="Genomic_DNA"/>
</dbReference>
<dbReference type="Proteomes" id="UP001152803">
    <property type="component" value="Unassembled WGS sequence"/>
</dbReference>
<dbReference type="AlphaFoldDB" id="A0A9Q1DNN9"/>
<comment type="caution">
    <text evidence="2">The sequence shown here is derived from an EMBL/GenBank/DDBJ whole genome shotgun (WGS) entry which is preliminary data.</text>
</comment>
<evidence type="ECO:0000313" key="3">
    <source>
        <dbReference type="Proteomes" id="UP001152803"/>
    </source>
</evidence>
<feature type="domain" description="DUF8040" evidence="1">
    <location>
        <begin position="61"/>
        <end position="149"/>
    </location>
</feature>
<name>A0A9Q1DNN9_CONCO</name>
<evidence type="ECO:0000259" key="1">
    <source>
        <dbReference type="Pfam" id="PF26138"/>
    </source>
</evidence>
<proteinExistence type="predicted"/>
<dbReference type="OrthoDB" id="8962680at2759"/>
<dbReference type="InterPro" id="IPR045249">
    <property type="entry name" value="HARBI1-like"/>
</dbReference>
<protein>
    <recommendedName>
        <fullName evidence="1">DUF8040 domain-containing protein</fullName>
    </recommendedName>
</protein>
<dbReference type="PANTHER" id="PTHR22930">
    <property type="match status" value="1"/>
</dbReference>